<protein>
    <submittedName>
        <fullName evidence="2">AmmeMemoRadiSam system protein A</fullName>
    </submittedName>
</protein>
<accession>A0A832D9M8</accession>
<dbReference type="PROSITE" id="PS51112">
    <property type="entry name" value="AMMECR1"/>
    <property type="match status" value="1"/>
</dbReference>
<comment type="caution">
    <text evidence="2">The sequence shown here is derived from an EMBL/GenBank/DDBJ whole genome shotgun (WGS) entry which is preliminary data.</text>
</comment>
<name>A0A832D9M8_9AQUI</name>
<dbReference type="SUPFAM" id="SSF143447">
    <property type="entry name" value="AMMECR1-like"/>
    <property type="match status" value="1"/>
</dbReference>
<dbReference type="InterPro" id="IPR002733">
    <property type="entry name" value="AMMECR1_domain"/>
</dbReference>
<dbReference type="AlphaFoldDB" id="A0A832D9M8"/>
<dbReference type="EMBL" id="DSFC01000063">
    <property type="protein sequence ID" value="HEV08988.1"/>
    <property type="molecule type" value="Genomic_DNA"/>
</dbReference>
<dbReference type="InterPro" id="IPR027623">
    <property type="entry name" value="AmmeMemoSam_A"/>
</dbReference>
<dbReference type="Pfam" id="PF01871">
    <property type="entry name" value="AMMECR1"/>
    <property type="match status" value="1"/>
</dbReference>
<proteinExistence type="predicted"/>
<dbReference type="NCBIfam" id="TIGR04335">
    <property type="entry name" value="AmmeMemoSam_A"/>
    <property type="match status" value="1"/>
</dbReference>
<dbReference type="NCBIfam" id="TIGR00296">
    <property type="entry name" value="TIGR00296 family protein"/>
    <property type="match status" value="1"/>
</dbReference>
<dbReference type="PANTHER" id="PTHR13016">
    <property type="entry name" value="AMMECR1 HOMOLOG"/>
    <property type="match status" value="1"/>
</dbReference>
<dbReference type="InterPro" id="IPR023473">
    <property type="entry name" value="AMMECR1"/>
</dbReference>
<organism evidence="2">
    <name type="scientific">Sulfurihydrogenibium azorense</name>
    <dbReference type="NCBI Taxonomy" id="309806"/>
    <lineage>
        <taxon>Bacteria</taxon>
        <taxon>Pseudomonadati</taxon>
        <taxon>Aquificota</taxon>
        <taxon>Aquificia</taxon>
        <taxon>Aquificales</taxon>
        <taxon>Hydrogenothermaceae</taxon>
        <taxon>Sulfurihydrogenibium</taxon>
    </lineage>
</organism>
<dbReference type="Gene3D" id="3.30.1490.150">
    <property type="entry name" value="Hypothetical protein ph0010, domain 2"/>
    <property type="match status" value="1"/>
</dbReference>
<sequence>MSLDTQVISSISKEEGQFLLNLARKSIEHYLKSRQILFLDESQIPYENLKKKGASFVTLETKNGTLRGCIGSIIPHRPLYEDVIHNAVSAAVSDPRFYPLTIEELPFIKIKVSVLTYPQPLHYTDWQDLLNKLKPFEDGVIIKYKNHSATFLPDVWEDLPNKEEFLSHLCLKAGLPANFWKTGLLEVYTYKTISFQEE</sequence>
<dbReference type="Gene3D" id="3.30.700.20">
    <property type="entry name" value="Hypothetical protein ph0010, domain 1"/>
    <property type="match status" value="1"/>
</dbReference>
<feature type="domain" description="AMMECR1" evidence="1">
    <location>
        <begin position="14"/>
        <end position="198"/>
    </location>
</feature>
<dbReference type="PANTHER" id="PTHR13016:SF0">
    <property type="entry name" value="AMME SYNDROME CANDIDATE GENE 1 PROTEIN"/>
    <property type="match status" value="1"/>
</dbReference>
<reference evidence="2" key="1">
    <citation type="journal article" date="2020" name="mSystems">
        <title>Genome- and Community-Level Interaction Insights into Carbon Utilization and Element Cycling Functions of Hydrothermarchaeota in Hydrothermal Sediment.</title>
        <authorList>
            <person name="Zhou Z."/>
            <person name="Liu Y."/>
            <person name="Xu W."/>
            <person name="Pan J."/>
            <person name="Luo Z.H."/>
            <person name="Li M."/>
        </authorList>
    </citation>
    <scope>NUCLEOTIDE SEQUENCE [LARGE SCALE GENOMIC DNA]</scope>
    <source>
        <strain evidence="2">SpSt-1257</strain>
    </source>
</reference>
<dbReference type="InterPro" id="IPR036071">
    <property type="entry name" value="AMMECR1_dom_sf"/>
</dbReference>
<evidence type="ECO:0000313" key="2">
    <source>
        <dbReference type="EMBL" id="HEV08988.1"/>
    </source>
</evidence>
<dbReference type="InterPro" id="IPR027485">
    <property type="entry name" value="AMMECR1_N"/>
</dbReference>
<dbReference type="Proteomes" id="UP000885621">
    <property type="component" value="Unassembled WGS sequence"/>
</dbReference>
<evidence type="ECO:0000259" key="1">
    <source>
        <dbReference type="PROSITE" id="PS51112"/>
    </source>
</evidence>
<gene>
    <name evidence="2" type="primary">amrA</name>
    <name evidence="2" type="ORF">ENO34_01155</name>
</gene>